<dbReference type="KEGG" id="vg:10329266"/>
<name>E3SKD9_9CAUD</name>
<evidence type="ECO:0008006" key="3">
    <source>
        <dbReference type="Google" id="ProtNLM"/>
    </source>
</evidence>
<evidence type="ECO:0000313" key="2">
    <source>
        <dbReference type="Proteomes" id="UP000006526"/>
    </source>
</evidence>
<proteinExistence type="predicted"/>
<sequence length="75" mass="8791">MYHPVKDKKDWYRNSETGSIQCSDTSEYEKYMAAHKAELNKKQEFSTLQKEVSELKSDMSDIKSLLLTLVQKQET</sequence>
<dbReference type="GeneID" id="10329266"/>
<dbReference type="RefSeq" id="YP_004324702.1">
    <property type="nucleotide sequence ID" value="NC_015289.1"/>
</dbReference>
<dbReference type="OrthoDB" id="25834at10239"/>
<gene>
    <name evidence="1" type="ORF">SSSM5_099</name>
</gene>
<evidence type="ECO:0000313" key="1">
    <source>
        <dbReference type="EMBL" id="ADO97971.1"/>
    </source>
</evidence>
<dbReference type="Proteomes" id="UP000006526">
    <property type="component" value="Segment"/>
</dbReference>
<keyword evidence="2" id="KW-1185">Reference proteome</keyword>
<organism evidence="1 2">
    <name type="scientific">Synechococcus phage S-SSM5</name>
    <dbReference type="NCBI Taxonomy" id="445685"/>
    <lineage>
        <taxon>Viruses</taxon>
        <taxon>Duplodnaviria</taxon>
        <taxon>Heunggongvirae</taxon>
        <taxon>Uroviricota</taxon>
        <taxon>Caudoviricetes</taxon>
        <taxon>Pantevenvirales</taxon>
        <taxon>Kyanoviridae</taxon>
        <taxon>Glaucusvirus</taxon>
        <taxon>Glaucusvirus ssm5</taxon>
    </lineage>
</organism>
<protein>
    <recommendedName>
        <fullName evidence="3">Gp106</fullName>
    </recommendedName>
</protein>
<reference evidence="1 2" key="1">
    <citation type="journal article" date="2010" name="Environ. Microbiol.">
        <title>Genomic analysis of oceanic cyanobacterial myoviruses compared with T4-like myoviruses from diverse hosts and environments.</title>
        <authorList>
            <person name="Sullivan M.B."/>
            <person name="Huang K.H."/>
            <person name="Ignacio-Espinoza J.C."/>
            <person name="Berlin A.M."/>
            <person name="Kelly L."/>
            <person name="Weigele P.R."/>
            <person name="DeFrancesco A.S."/>
            <person name="Kern S.E."/>
            <person name="Thompson L.R."/>
            <person name="Young S."/>
            <person name="Yandava C."/>
            <person name="Fu R."/>
            <person name="Krastins B."/>
            <person name="Chase M."/>
            <person name="Sarracino D."/>
            <person name="Osburne M.S."/>
            <person name="Henn M.R."/>
            <person name="Chisholm S.W."/>
        </authorList>
    </citation>
    <scope>NUCLEOTIDE SEQUENCE [LARGE SCALE GENOMIC DNA]</scope>
    <source>
        <strain evidence="1">8102-12</strain>
    </source>
</reference>
<accession>E3SKD9</accession>
<dbReference type="EMBL" id="GU071097">
    <property type="protein sequence ID" value="ADO97971.1"/>
    <property type="molecule type" value="Genomic_DNA"/>
</dbReference>